<dbReference type="SUPFAM" id="SSF51735">
    <property type="entry name" value="NAD(P)-binding Rossmann-fold domains"/>
    <property type="match status" value="1"/>
</dbReference>
<organism evidence="1">
    <name type="scientific">marine sediment metagenome</name>
    <dbReference type="NCBI Taxonomy" id="412755"/>
    <lineage>
        <taxon>unclassified sequences</taxon>
        <taxon>metagenomes</taxon>
        <taxon>ecological metagenomes</taxon>
    </lineage>
</organism>
<dbReference type="EMBL" id="BARV01016545">
    <property type="protein sequence ID" value="GAI28260.1"/>
    <property type="molecule type" value="Genomic_DNA"/>
</dbReference>
<evidence type="ECO:0000313" key="1">
    <source>
        <dbReference type="EMBL" id="GAI28260.1"/>
    </source>
</evidence>
<accession>X1NN74</accession>
<name>X1NN74_9ZZZZ</name>
<reference evidence="1" key="1">
    <citation type="journal article" date="2014" name="Front. Microbiol.">
        <title>High frequency of phylogenetically diverse reductive dehalogenase-homologous genes in deep subseafloor sedimentary metagenomes.</title>
        <authorList>
            <person name="Kawai M."/>
            <person name="Futagami T."/>
            <person name="Toyoda A."/>
            <person name="Takaki Y."/>
            <person name="Nishi S."/>
            <person name="Hori S."/>
            <person name="Arai W."/>
            <person name="Tsubouchi T."/>
            <person name="Morono Y."/>
            <person name="Uchiyama I."/>
            <person name="Ito T."/>
            <person name="Fujiyama A."/>
            <person name="Inagaki F."/>
            <person name="Takami H."/>
        </authorList>
    </citation>
    <scope>NUCLEOTIDE SEQUENCE</scope>
    <source>
        <strain evidence="1">Expedition CK06-06</strain>
    </source>
</reference>
<sequence>MINNIYKFGIIGCGNVSGKHIEAIDNIENAELIAVADIFEEKA</sequence>
<feature type="non-terminal residue" evidence="1">
    <location>
        <position position="43"/>
    </location>
</feature>
<protein>
    <recommendedName>
        <fullName evidence="2">Gfo/Idh/MocA-like oxidoreductase N-terminal domain-containing protein</fullName>
    </recommendedName>
</protein>
<dbReference type="Gene3D" id="3.40.50.720">
    <property type="entry name" value="NAD(P)-binding Rossmann-like Domain"/>
    <property type="match status" value="1"/>
</dbReference>
<gene>
    <name evidence="1" type="ORF">S06H3_28367</name>
</gene>
<proteinExistence type="predicted"/>
<dbReference type="InterPro" id="IPR036291">
    <property type="entry name" value="NAD(P)-bd_dom_sf"/>
</dbReference>
<dbReference type="AlphaFoldDB" id="X1NN74"/>
<evidence type="ECO:0008006" key="2">
    <source>
        <dbReference type="Google" id="ProtNLM"/>
    </source>
</evidence>
<comment type="caution">
    <text evidence="1">The sequence shown here is derived from an EMBL/GenBank/DDBJ whole genome shotgun (WGS) entry which is preliminary data.</text>
</comment>